<organism evidence="4 7">
    <name type="scientific">Bradyrhizobium zhanjiangense</name>
    <dbReference type="NCBI Taxonomy" id="1325107"/>
    <lineage>
        <taxon>Bacteria</taxon>
        <taxon>Pseudomonadati</taxon>
        <taxon>Pseudomonadota</taxon>
        <taxon>Alphaproteobacteria</taxon>
        <taxon>Hyphomicrobiales</taxon>
        <taxon>Nitrobacteraceae</taxon>
        <taxon>Bradyrhizobium</taxon>
    </lineage>
</organism>
<dbReference type="AlphaFoldDB" id="A0A4Q0SLW9"/>
<evidence type="ECO:0000313" key="6">
    <source>
        <dbReference type="Proteomes" id="UP000290174"/>
    </source>
</evidence>
<evidence type="ECO:0000313" key="7">
    <source>
        <dbReference type="Proteomes" id="UP000290565"/>
    </source>
</evidence>
<reference evidence="4 7" key="1">
    <citation type="submission" date="2015-04" db="EMBL/GenBank/DDBJ databases">
        <title>Comparative genomics of rhizobia nodulating Arachis hypogaea in China.</title>
        <authorList>
            <person name="Li Y."/>
        </authorList>
    </citation>
    <scope>NUCLEOTIDE SEQUENCE [LARGE SCALE GENOMIC DNA]</scope>
    <source>
        <strain evidence="4 7">CCBAU 51787</strain>
    </source>
</reference>
<feature type="chain" id="PRO_5044607834" description="Copper-binding protein" evidence="1">
    <location>
        <begin position="24"/>
        <end position="101"/>
    </location>
</feature>
<dbReference type="RefSeq" id="WP_128939287.1">
    <property type="nucleotide sequence ID" value="NZ_LBJM01000047.1"/>
</dbReference>
<comment type="caution">
    <text evidence="4">The sequence shown here is derived from an EMBL/GenBank/DDBJ whole genome shotgun (WGS) entry which is preliminary data.</text>
</comment>
<accession>A0A4Q0SLW9</accession>
<keyword evidence="1" id="KW-0732">Signal</keyword>
<accession>A0A4V1KUT0</accession>
<dbReference type="EMBL" id="LBJM01000047">
    <property type="protein sequence ID" value="RXH39730.1"/>
    <property type="molecule type" value="Genomic_DNA"/>
</dbReference>
<dbReference type="Proteomes" id="UP000290565">
    <property type="component" value="Unassembled WGS sequence"/>
</dbReference>
<evidence type="ECO:0000313" key="5">
    <source>
        <dbReference type="Proteomes" id="UP000289946"/>
    </source>
</evidence>
<sequence length="101" mass="10473">MGTTRFIFAGAAVITMLASSAFADDMTGMVTRIDRLNGTISIQQTQKGTVGASSGNAGALQEYKAKDAAMLDAVHAGDRVSYAATETNGTGTLTKLEKQKP</sequence>
<dbReference type="EMBL" id="RKMK01000057">
    <property type="protein sequence ID" value="RXG85508.1"/>
    <property type="molecule type" value="Genomic_DNA"/>
</dbReference>
<gene>
    <name evidence="2" type="ORF">EAS61_35910</name>
    <name evidence="3" type="ORF">EAS62_10930</name>
    <name evidence="4" type="ORF">XH94_17855</name>
</gene>
<dbReference type="Proteomes" id="UP000289946">
    <property type="component" value="Unassembled WGS sequence"/>
</dbReference>
<proteinExistence type="predicted"/>
<evidence type="ECO:0000256" key="1">
    <source>
        <dbReference type="SAM" id="SignalP"/>
    </source>
</evidence>
<reference evidence="2 6" key="2">
    <citation type="submission" date="2018-11" db="EMBL/GenBank/DDBJ databases">
        <title>Bradyrhizobium sp. nov., isolated from effective nodules of peanut in China.</title>
        <authorList>
            <person name="Li Y."/>
        </authorList>
    </citation>
    <scope>NUCLEOTIDE SEQUENCE [LARGE SCALE GENOMIC DNA]</scope>
    <source>
        <strain evidence="2 6">CCBAU 51770</strain>
        <strain evidence="3 5">CCBAU 51781</strain>
    </source>
</reference>
<dbReference type="Gene3D" id="2.40.50.320">
    <property type="entry name" value="Copper binding periplasmic protein CusF"/>
    <property type="match status" value="1"/>
</dbReference>
<dbReference type="InterPro" id="IPR042230">
    <property type="entry name" value="CusF_sf"/>
</dbReference>
<dbReference type="Pfam" id="PF11604">
    <property type="entry name" value="CusF_Ec"/>
    <property type="match status" value="1"/>
</dbReference>
<evidence type="ECO:0000313" key="2">
    <source>
        <dbReference type="EMBL" id="RXG85508.1"/>
    </source>
</evidence>
<feature type="signal peptide" evidence="1">
    <location>
        <begin position="1"/>
        <end position="23"/>
    </location>
</feature>
<name>A0A4Q0SLW9_9BRAD</name>
<evidence type="ECO:0000313" key="3">
    <source>
        <dbReference type="EMBL" id="RXG96139.1"/>
    </source>
</evidence>
<keyword evidence="5" id="KW-1185">Reference proteome</keyword>
<evidence type="ECO:0000313" key="4">
    <source>
        <dbReference type="EMBL" id="RXH39730.1"/>
    </source>
</evidence>
<evidence type="ECO:0008006" key="8">
    <source>
        <dbReference type="Google" id="ProtNLM"/>
    </source>
</evidence>
<dbReference type="EMBL" id="RDRA01000006">
    <property type="protein sequence ID" value="RXG96139.1"/>
    <property type="molecule type" value="Genomic_DNA"/>
</dbReference>
<protein>
    <recommendedName>
        <fullName evidence="8">Copper-binding protein</fullName>
    </recommendedName>
</protein>
<dbReference type="Proteomes" id="UP000290174">
    <property type="component" value="Unassembled WGS sequence"/>
</dbReference>
<dbReference type="InterPro" id="IPR021647">
    <property type="entry name" value="CusF_Ec"/>
</dbReference>